<comment type="caution">
    <text evidence="3">The sequence shown here is derived from an EMBL/GenBank/DDBJ whole genome shotgun (WGS) entry which is preliminary data.</text>
</comment>
<feature type="transmembrane region" description="Helical" evidence="1">
    <location>
        <begin position="373"/>
        <end position="392"/>
    </location>
</feature>
<dbReference type="EMBL" id="NFFZ01000004">
    <property type="protein sequence ID" value="OTI63383.1"/>
    <property type="molecule type" value="Genomic_DNA"/>
</dbReference>
<accession>A0A241XSA8</accession>
<evidence type="ECO:0000259" key="2">
    <source>
        <dbReference type="Pfam" id="PF07916"/>
    </source>
</evidence>
<evidence type="ECO:0000313" key="4">
    <source>
        <dbReference type="Proteomes" id="UP000194857"/>
    </source>
</evidence>
<evidence type="ECO:0000256" key="1">
    <source>
        <dbReference type="SAM" id="Phobius"/>
    </source>
</evidence>
<protein>
    <recommendedName>
        <fullName evidence="2">TraG N-terminal Proteobacteria domain-containing protein</fullName>
    </recommendedName>
</protein>
<dbReference type="Proteomes" id="UP000194857">
    <property type="component" value="Unassembled WGS sequence"/>
</dbReference>
<dbReference type="InterPro" id="IPR012931">
    <property type="entry name" value="TraG_N_Proteobacteria"/>
</dbReference>
<feature type="transmembrane region" description="Helical" evidence="1">
    <location>
        <begin position="345"/>
        <end position="367"/>
    </location>
</feature>
<name>A0A241XSA8_PSEAI</name>
<feature type="domain" description="TraG N-terminal Proteobacteria" evidence="2">
    <location>
        <begin position="4"/>
        <end position="469"/>
    </location>
</feature>
<keyword evidence="1" id="KW-1133">Transmembrane helix</keyword>
<organism evidence="3 4">
    <name type="scientific">Pseudomonas aeruginosa</name>
    <dbReference type="NCBI Taxonomy" id="287"/>
    <lineage>
        <taxon>Bacteria</taxon>
        <taxon>Pseudomonadati</taxon>
        <taxon>Pseudomonadota</taxon>
        <taxon>Gammaproteobacteria</taxon>
        <taxon>Pseudomonadales</taxon>
        <taxon>Pseudomonadaceae</taxon>
        <taxon>Pseudomonas</taxon>
    </lineage>
</organism>
<keyword evidence="1" id="KW-0812">Transmembrane</keyword>
<sequence length="626" mass="65791">MDFTIYSIGSAAYLEEILNSVAMISGSGKIEDLAKIGLLIGVFILGFQAVFNNTGIQFQKVGVCLILYLAAFGPQVTVLVEDVYTGDVAVVDNVPLGPVAVGSIVSNLGYDITNTFEQAFSTPGMTSYGFVDPLETLQKFRSISMNIMSIPSFVEDGGNQNLVASWTNYMKECTFTGYGSDARAIQNMMRDSDPLRGLKFESSVYYTLIYDGSSPEGRTLTCSAAHNELMGMTQPKADGIIEDVGRIGFKKLGKPAPDYASMEARLSNSLYGLGLIATNTRTFAIASSLLPVLQRAPGEKAIEELQGAAAIMMNDSMMKTNTQWAAEGSKFTQYVRPFMTFFEGFIYAITPLMAFVMVLGGFGIGLISKYLLILVWMMLWMPMLSIINLYILSYGADKISAVVEASLASGDIGQGISFQGLIAMQPVIESLIGTAGLMASSVPALSLFLVYGTSVAASGIASRLSGGDTINENMVAPDPMKVGAALDVSPIATNDLNKGTILAGSDATRGNVSFGKTLSDSVQSTRATAEQSSQQFSEQMSSAFGNAYQNSSSIADAARVGQSMSSTFGLSNSTSYQTGIDAMKKAGFGSDLIDATVASIATSAGVNGKASAGGGGGPSASIVGCK</sequence>
<reference evidence="4" key="1">
    <citation type="submission" date="2017-05" db="EMBL/GenBank/DDBJ databases">
        <authorList>
            <person name="Giani T."/>
            <person name="Arena F."/>
            <person name="Pollini S."/>
            <person name="Di Pilato V."/>
            <person name="D'Andrea M.M."/>
            <person name="Henrici De Angelis L."/>
            <person name="Bassetti M."/>
            <person name="Rossolini G.M."/>
        </authorList>
    </citation>
    <scope>NUCLEOTIDE SEQUENCE [LARGE SCALE GENOMIC DNA]</scope>
    <source>
        <strain evidence="4">S567_C10_BS</strain>
    </source>
</reference>
<keyword evidence="1" id="KW-0472">Membrane</keyword>
<gene>
    <name evidence="3" type="ORF">CAZ10_11205</name>
</gene>
<evidence type="ECO:0000313" key="3">
    <source>
        <dbReference type="EMBL" id="OTI63383.1"/>
    </source>
</evidence>
<dbReference type="AlphaFoldDB" id="A0A241XSA8"/>
<proteinExistence type="predicted"/>
<dbReference type="RefSeq" id="WP_086250781.1">
    <property type="nucleotide sequence ID" value="NZ_NFFZ01000004.1"/>
</dbReference>
<dbReference type="Pfam" id="PF07916">
    <property type="entry name" value="TraG_N"/>
    <property type="match status" value="1"/>
</dbReference>